<evidence type="ECO:0000256" key="4">
    <source>
        <dbReference type="ARBA" id="ARBA00048391"/>
    </source>
</evidence>
<feature type="binding site" evidence="5">
    <location>
        <position position="166"/>
    </location>
    <ligand>
        <name>S-adenosyl-L-methionine</name>
        <dbReference type="ChEBI" id="CHEBI:59789"/>
    </ligand>
</feature>
<evidence type="ECO:0000256" key="2">
    <source>
        <dbReference type="ARBA" id="ARBA00022679"/>
    </source>
</evidence>
<evidence type="ECO:0000256" key="3">
    <source>
        <dbReference type="ARBA" id="ARBA00022691"/>
    </source>
</evidence>
<dbReference type="GO" id="GO:0032259">
    <property type="term" value="P:methylation"/>
    <property type="evidence" value="ECO:0007669"/>
    <property type="project" value="UniProtKB-KW"/>
</dbReference>
<feature type="binding site" evidence="5">
    <location>
        <position position="181"/>
    </location>
    <ligand>
        <name>S-adenosyl-L-methionine</name>
        <dbReference type="ChEBI" id="CHEBI:59789"/>
    </ligand>
</feature>
<organism evidence="8 9">
    <name type="scientific">Hyphomonas oceanitis SCH89</name>
    <dbReference type="NCBI Taxonomy" id="1280953"/>
    <lineage>
        <taxon>Bacteria</taxon>
        <taxon>Pseudomonadati</taxon>
        <taxon>Pseudomonadota</taxon>
        <taxon>Alphaproteobacteria</taxon>
        <taxon>Hyphomonadales</taxon>
        <taxon>Hyphomonadaceae</taxon>
        <taxon>Hyphomonas</taxon>
    </lineage>
</organism>
<dbReference type="STRING" id="1280953.HOC_03892"/>
<evidence type="ECO:0000313" key="8">
    <source>
        <dbReference type="EMBL" id="KDA03591.1"/>
    </source>
</evidence>
<evidence type="ECO:0000259" key="6">
    <source>
        <dbReference type="Pfam" id="PF05175"/>
    </source>
</evidence>
<dbReference type="InterPro" id="IPR004556">
    <property type="entry name" value="HemK-like"/>
</dbReference>
<evidence type="ECO:0000313" key="9">
    <source>
        <dbReference type="Proteomes" id="UP000024942"/>
    </source>
</evidence>
<comment type="similarity">
    <text evidence="5">Belongs to the protein N5-glutamine methyltransferase family. PrmC subfamily.</text>
</comment>
<dbReference type="SUPFAM" id="SSF53335">
    <property type="entry name" value="S-adenosyl-L-methionine-dependent methyltransferases"/>
    <property type="match status" value="1"/>
</dbReference>
<accession>A0A059G9U5</accession>
<dbReference type="InterPro" id="IPR040758">
    <property type="entry name" value="PrmC_N"/>
</dbReference>
<feature type="domain" description="Release factor glutamine methyltransferase N-terminal" evidence="7">
    <location>
        <begin position="4"/>
        <end position="69"/>
    </location>
</feature>
<feature type="binding site" evidence="5">
    <location>
        <begin position="114"/>
        <end position="118"/>
    </location>
    <ligand>
        <name>S-adenosyl-L-methionine</name>
        <dbReference type="ChEBI" id="CHEBI:59789"/>
    </ligand>
</feature>
<protein>
    <recommendedName>
        <fullName evidence="5">Release factor glutamine methyltransferase</fullName>
        <shortName evidence="5">RF MTase</shortName>
        <ecNumber evidence="5">2.1.1.297</ecNumber>
    </recommendedName>
    <alternativeName>
        <fullName evidence="5">N5-glutamine methyltransferase PrmC</fullName>
    </alternativeName>
    <alternativeName>
        <fullName evidence="5">Protein-(glutamine-N5) MTase PrmC</fullName>
    </alternativeName>
    <alternativeName>
        <fullName evidence="5">Protein-glutamine N-methyltransferase PrmC</fullName>
    </alternativeName>
</protein>
<dbReference type="PANTHER" id="PTHR18895">
    <property type="entry name" value="HEMK METHYLTRANSFERASE"/>
    <property type="match status" value="1"/>
</dbReference>
<evidence type="ECO:0000256" key="5">
    <source>
        <dbReference type="HAMAP-Rule" id="MF_02126"/>
    </source>
</evidence>
<dbReference type="eggNOG" id="COG2890">
    <property type="taxonomic scope" value="Bacteria"/>
</dbReference>
<comment type="function">
    <text evidence="5">Methylates the class 1 translation termination release factors RF1/PrfA and RF2/PrfB on the glutamine residue of the universally conserved GGQ motif.</text>
</comment>
<dbReference type="HAMAP" id="MF_02126">
    <property type="entry name" value="RF_methyltr_PrmC"/>
    <property type="match status" value="1"/>
</dbReference>
<evidence type="ECO:0000259" key="7">
    <source>
        <dbReference type="Pfam" id="PF17827"/>
    </source>
</evidence>
<dbReference type="Pfam" id="PF05175">
    <property type="entry name" value="MTS"/>
    <property type="match status" value="1"/>
</dbReference>
<keyword evidence="2 5" id="KW-0808">Transferase</keyword>
<dbReference type="InterPro" id="IPR007848">
    <property type="entry name" value="Small_mtfrase_dom"/>
</dbReference>
<dbReference type="Pfam" id="PF17827">
    <property type="entry name" value="PrmC_N"/>
    <property type="match status" value="1"/>
</dbReference>
<evidence type="ECO:0000256" key="1">
    <source>
        <dbReference type="ARBA" id="ARBA00022603"/>
    </source>
</evidence>
<dbReference type="Gene3D" id="1.10.8.10">
    <property type="entry name" value="DNA helicase RuvA subunit, C-terminal domain"/>
    <property type="match status" value="1"/>
</dbReference>
<keyword evidence="3 5" id="KW-0949">S-adenosyl-L-methionine</keyword>
<dbReference type="InterPro" id="IPR002052">
    <property type="entry name" value="DNA_methylase_N6_adenine_CS"/>
</dbReference>
<feature type="binding site" evidence="5">
    <location>
        <position position="137"/>
    </location>
    <ligand>
        <name>S-adenosyl-L-methionine</name>
        <dbReference type="ChEBI" id="CHEBI:59789"/>
    </ligand>
</feature>
<feature type="domain" description="Methyltransferase small" evidence="6">
    <location>
        <begin position="100"/>
        <end position="186"/>
    </location>
</feature>
<dbReference type="EC" id="2.1.1.297" evidence="5"/>
<name>A0A059G9U5_9PROT</name>
<dbReference type="InterPro" id="IPR029063">
    <property type="entry name" value="SAM-dependent_MTases_sf"/>
</dbReference>
<dbReference type="PANTHER" id="PTHR18895:SF74">
    <property type="entry name" value="MTRF1L RELEASE FACTOR GLUTAMINE METHYLTRANSFERASE"/>
    <property type="match status" value="1"/>
</dbReference>
<dbReference type="PATRIC" id="fig|1280953.3.peg.787"/>
<sequence>MAGAAGCFRQAGIESPQREARLLMSLASGLTTSQLILRGHMATPDDVRETFDRMVGQREARVPFQHIAGTTSFFGLDFISDARALVPRADSEAVVEAALRLLPDSPGLEIADLGTGSGCLLIALLVTRPDISGTGVEADGAAASLAAENIAQHGLEIRAKLAVQPWSEWSGWGSVDLLISNPPYIRTEVVASLDPEVRLYDPDAALDGGADGLDAYRELAGLSQARLKPGTPVVFEIGYDQQGDVRAILAAAGLTDIGSAKDLGGNDRVVWARQPIG</sequence>
<reference evidence="8 9" key="1">
    <citation type="journal article" date="2014" name="Antonie Van Leeuwenhoek">
        <title>Hyphomonas beringensis sp. nov. and Hyphomonas chukchiensis sp. nov., isolated from surface seawater of the Bering Sea and Chukchi Sea.</title>
        <authorList>
            <person name="Li C."/>
            <person name="Lai Q."/>
            <person name="Li G."/>
            <person name="Dong C."/>
            <person name="Wang J."/>
            <person name="Liao Y."/>
            <person name="Shao Z."/>
        </authorList>
    </citation>
    <scope>NUCLEOTIDE SEQUENCE [LARGE SCALE GENOMIC DNA]</scope>
    <source>
        <strain evidence="8 9">SCH89</strain>
    </source>
</reference>
<comment type="catalytic activity">
    <reaction evidence="4 5">
        <text>L-glutaminyl-[peptide chain release factor] + S-adenosyl-L-methionine = N(5)-methyl-L-glutaminyl-[peptide chain release factor] + S-adenosyl-L-homocysteine + H(+)</text>
        <dbReference type="Rhea" id="RHEA:42896"/>
        <dbReference type="Rhea" id="RHEA-COMP:10271"/>
        <dbReference type="Rhea" id="RHEA-COMP:10272"/>
        <dbReference type="ChEBI" id="CHEBI:15378"/>
        <dbReference type="ChEBI" id="CHEBI:30011"/>
        <dbReference type="ChEBI" id="CHEBI:57856"/>
        <dbReference type="ChEBI" id="CHEBI:59789"/>
        <dbReference type="ChEBI" id="CHEBI:61891"/>
        <dbReference type="EC" id="2.1.1.297"/>
    </reaction>
</comment>
<dbReference type="AlphaFoldDB" id="A0A059G9U5"/>
<dbReference type="InterPro" id="IPR050320">
    <property type="entry name" value="N5-glutamine_MTase"/>
</dbReference>
<dbReference type="InterPro" id="IPR019874">
    <property type="entry name" value="RF_methyltr_PrmC"/>
</dbReference>
<dbReference type="NCBIfam" id="TIGR03534">
    <property type="entry name" value="RF_mod_PrmC"/>
    <property type="match status" value="1"/>
</dbReference>
<dbReference type="Gene3D" id="3.40.50.150">
    <property type="entry name" value="Vaccinia Virus protein VP39"/>
    <property type="match status" value="1"/>
</dbReference>
<dbReference type="GO" id="GO:0003676">
    <property type="term" value="F:nucleic acid binding"/>
    <property type="evidence" value="ECO:0007669"/>
    <property type="project" value="InterPro"/>
</dbReference>
<gene>
    <name evidence="5" type="primary">prmC</name>
    <name evidence="8" type="ORF">HOC_03892</name>
</gene>
<keyword evidence="9" id="KW-1185">Reference proteome</keyword>
<proteinExistence type="inferred from homology"/>
<dbReference type="GO" id="GO:0102559">
    <property type="term" value="F:peptide chain release factor N(5)-glutamine methyltransferase activity"/>
    <property type="evidence" value="ECO:0007669"/>
    <property type="project" value="UniProtKB-EC"/>
</dbReference>
<comment type="caution">
    <text evidence="8">The sequence shown here is derived from an EMBL/GenBank/DDBJ whole genome shotgun (WGS) entry which is preliminary data.</text>
</comment>
<dbReference type="Proteomes" id="UP000024942">
    <property type="component" value="Unassembled WGS sequence"/>
</dbReference>
<feature type="binding site" evidence="5">
    <location>
        <begin position="181"/>
        <end position="184"/>
    </location>
    <ligand>
        <name>substrate</name>
    </ligand>
</feature>
<dbReference type="RefSeq" id="WP_035535992.1">
    <property type="nucleotide sequence ID" value="NZ_ARYL01000004.1"/>
</dbReference>
<dbReference type="OrthoDB" id="9800643at2"/>
<dbReference type="NCBIfam" id="TIGR00536">
    <property type="entry name" value="hemK_fam"/>
    <property type="match status" value="1"/>
</dbReference>
<dbReference type="EMBL" id="ARYL01000004">
    <property type="protein sequence ID" value="KDA03591.1"/>
    <property type="molecule type" value="Genomic_DNA"/>
</dbReference>
<dbReference type="PROSITE" id="PS00092">
    <property type="entry name" value="N6_MTASE"/>
    <property type="match status" value="1"/>
</dbReference>
<keyword evidence="1 5" id="KW-0489">Methyltransferase</keyword>